<dbReference type="GO" id="GO:0005524">
    <property type="term" value="F:ATP binding"/>
    <property type="evidence" value="ECO:0007669"/>
    <property type="project" value="UniProtKB-KW"/>
</dbReference>
<dbReference type="Pfam" id="PF09369">
    <property type="entry name" value="MZB"/>
    <property type="match status" value="1"/>
</dbReference>
<feature type="domain" description="Helicase C-terminal" evidence="5">
    <location>
        <begin position="1108"/>
        <end position="1313"/>
    </location>
</feature>
<gene>
    <name evidence="6" type="ORF">FIC82_004020</name>
</gene>
<dbReference type="GO" id="GO:0006289">
    <property type="term" value="P:nucleotide-excision repair"/>
    <property type="evidence" value="ECO:0007669"/>
    <property type="project" value="TreeGrafter"/>
</dbReference>
<dbReference type="InterPro" id="IPR001650">
    <property type="entry name" value="Helicase_C-like"/>
</dbReference>
<keyword evidence="6" id="KW-0378">Hydrolase</keyword>
<dbReference type="PANTHER" id="PTHR47957:SF3">
    <property type="entry name" value="ATP-DEPENDENT HELICASE HRQ1"/>
    <property type="match status" value="1"/>
</dbReference>
<dbReference type="Pfam" id="PF00270">
    <property type="entry name" value="DEAD"/>
    <property type="match status" value="1"/>
</dbReference>
<evidence type="ECO:0000256" key="1">
    <source>
        <dbReference type="ARBA" id="ARBA00022741"/>
    </source>
</evidence>
<dbReference type="Gene3D" id="3.40.50.300">
    <property type="entry name" value="P-loop containing nucleotide triphosphate hydrolases"/>
    <property type="match status" value="2"/>
</dbReference>
<keyword evidence="6" id="KW-0347">Helicase</keyword>
<sequence length="1886" mass="207121">MGRRRRFKLAGRVPGRTLRSAVLHPNREGPRVRHARADLGLHGQAPRRIQSRGQAAPRLCAPRQVPRRAARSAASRDVRACRRARLRCSPAEEPGYARLPRCQRGRRRPHHLSPRELSTMATPVNPLSVGRSINETVLRYIDTAFYLRDSGLRAERRRLLLDDVRLVPDPLIEPVLPYDGVVDAVQACRDVGMTNDEASWLVHGLFGTTPGVAVRLRRHQADSLAVALGVHGPTNPVVTSGTGSGKTEAFLLPVLARLLMEARGWASSNRVNAWWDTSHWSPVRKDEQRPAAVRTMVLYPTNALVEDQMSRLRRTARRIADFGGPALWFGRYTSGAPGGTRLPSTTRKDEKVTEVGKDLRLLVQEYEALASNPEVRDFLADPRRAELITRWDMISDPPDILVTNYSMLNVMLMRRLEEPIFEQTRDWLQSDPSNVFTLVVDELHLYRGTQGSEVALIIRNLMMRLGLAPDSPQLRVIGTSASLDGDRSDYLERFFGVPRSTFKQISGETRAVMADLPVASSRLVSMDAGALTHVLAEACRDERGVVRATDLPTIAARAFGHEGTVSDVAHALEIIADAPDGTGIPFRAHYFMRTMRGMWACSNSGCTEIAADEARERPGIGRLFARPVHQCRCGGRVLELVYCGKCGDASLGGHVVATGSGGEFLGIDPSDSELDRPKFLFERRRSEYRWYSPFTEGLGTSWSHSGPRKDVTFQFSRALLHPATGFIQSGSAGDATGTFVTVKNPDDEFLPPALPSHCPRCLHTRRQSEFKSGRVASALRAHTQGATQATQLLVAEIFRELGDEQGSSRTIVFTDSRDDAARMAVGLSMNHYNDLVRQEVDQALAAPVENVAMILREGLAGRLSADQTASFGELAQKHPEMVAAYAAINAGYGTPDQSAAVETFERKVAADRARPWTGLVRHLSRQLVSLGVPPGGPRASRLTLDESGTPWYRAFEPPSAGLWAPLSDMSERQEHQKRFHAYMTTSVAEVLVGASRSARDAEDNLVASILPRALVDSADDLRTTAMRSALRIYLSSGRWAPQDSDGLSRANLLPRDVTNYLGRAAKVLGTSADDVETEFQQVLEPMLVGSVVDLATADVPLLVVPGADGVWVCATCGQRHLHESARTCVRNGCTGELEERERIDILEEDYYAWLSKQKPQRLAVAELTGQTRPPEEQRRRQRVFRGALKPAPAENRLTSPLDVLSVTTTMEVGVDIGSLRSTVMGNMPPKRFNYQQRVGRAGRQGQAFSFAATLCRDRSHDDYYFANPRRITGDPPPQPFLDTNRAKILKRVVAAELLRRACRALPNPPKVLRESVHGAFGRADEWNEGSEEGSPPMRTFVEAWLMHSSDVEEVVHRLASHTGLSAHAVSEIVEWARDSLVLDVDKVVESPVFTQPALSERLANAGVLPMFGFPTRVRTLYRTGADNRLTLDEISDRPLDQAVSLFAPGAEVVSDGWVYTVNGFASVYRDGRGAVRTNDPLRSSFALERCATCGSSTIAPGTAPGLPEAADRKAMCPVCAGSVTPMTVYQPEGFRTHPKAKDGELGDSQVATASRPVLEWTDLGGIQPERSGAMDIWRLEDANLVTVNDNRRAQFELFRLSDKSVIVPTVETDGISVPKVGRGAIGDVRTTDAALLLLRSDRIPSEVIPTDPAECPSGPAAMLSFAEALRRGAQAELDIDPDELTVGLQPRRYGDGTRTSAVYIADTLENGAGYALELAGPRMDDVVRQIADGTSARWAAPAHVECDSSCPDCLRSWDNRHLHPVLDWRLALDVADLALGRELNLGRWFDLVPDAIHAFDAGFRAMFEERYTVDTIDDVHVLVHGSRAAVVGHPLWSRTVDHQTARQRSVAASLNASGLTVAWTDARTLRRRGVLVAKALADGYVD</sequence>
<dbReference type="EMBL" id="CP052757">
    <property type="protein sequence ID" value="QJW35491.1"/>
    <property type="molecule type" value="Genomic_DNA"/>
</dbReference>
<accession>A0A6M5UDS3</accession>
<evidence type="ECO:0000256" key="3">
    <source>
        <dbReference type="SAM" id="MobiDB-lite"/>
    </source>
</evidence>
<dbReference type="SUPFAM" id="SSF52540">
    <property type="entry name" value="P-loop containing nucleoside triphosphate hydrolases"/>
    <property type="match status" value="1"/>
</dbReference>
<feature type="domain" description="Helicase ATP-binding" evidence="4">
    <location>
        <begin position="227"/>
        <end position="501"/>
    </location>
</feature>
<evidence type="ECO:0000313" key="6">
    <source>
        <dbReference type="EMBL" id="QJW35491.1"/>
    </source>
</evidence>
<dbReference type="InterPro" id="IPR027417">
    <property type="entry name" value="P-loop_NTPase"/>
</dbReference>
<dbReference type="PANTHER" id="PTHR47957">
    <property type="entry name" value="ATP-DEPENDENT HELICASE HRQ1"/>
    <property type="match status" value="1"/>
</dbReference>
<reference evidence="6 7" key="1">
    <citation type="journal article" date="2022" name="Int. J. Syst. Evol. Microbiol.">
        <title>Cellulosimicrobium protaetiae sp. nov., isolated from the gut of the larva of Protaetia brevitarsis seulensis.</title>
        <authorList>
            <person name="Le Han H."/>
            <person name="Nguyen T.T.H."/>
            <person name="Li Z."/>
            <person name="Shin N.R."/>
            <person name="Kim S.G."/>
        </authorList>
    </citation>
    <scope>NUCLEOTIDE SEQUENCE [LARGE SCALE GENOMIC DNA]</scope>
    <source>
        <strain evidence="6 7">BI34</strain>
    </source>
</reference>
<dbReference type="InterPro" id="IPR011545">
    <property type="entry name" value="DEAD/DEAH_box_helicase_dom"/>
</dbReference>
<keyword evidence="2" id="KW-0067">ATP-binding</keyword>
<dbReference type="InterPro" id="IPR014001">
    <property type="entry name" value="Helicase_ATP-bd"/>
</dbReference>
<dbReference type="SMART" id="SM00487">
    <property type="entry name" value="DEXDc"/>
    <property type="match status" value="1"/>
</dbReference>
<feature type="region of interest" description="Disordered" evidence="3">
    <location>
        <begin position="46"/>
        <end position="76"/>
    </location>
</feature>
<organism evidence="6 7">
    <name type="scientific">Cellulosimicrobium protaetiae</name>
    <dbReference type="NCBI Taxonomy" id="2587808"/>
    <lineage>
        <taxon>Bacteria</taxon>
        <taxon>Bacillati</taxon>
        <taxon>Actinomycetota</taxon>
        <taxon>Actinomycetes</taxon>
        <taxon>Micrococcales</taxon>
        <taxon>Promicromonosporaceae</taxon>
        <taxon>Cellulosimicrobium</taxon>
    </lineage>
</organism>
<protein>
    <submittedName>
        <fullName evidence="6">DEAD/DEAH box helicase</fullName>
    </submittedName>
</protein>
<dbReference type="GO" id="GO:0036297">
    <property type="term" value="P:interstrand cross-link repair"/>
    <property type="evidence" value="ECO:0007669"/>
    <property type="project" value="TreeGrafter"/>
</dbReference>
<keyword evidence="1" id="KW-0547">Nucleotide-binding</keyword>
<name>A0A6M5UDS3_9MICO</name>
<evidence type="ECO:0000259" key="4">
    <source>
        <dbReference type="PROSITE" id="PS51192"/>
    </source>
</evidence>
<dbReference type="Proteomes" id="UP000451354">
    <property type="component" value="Chromosome"/>
</dbReference>
<evidence type="ECO:0000259" key="5">
    <source>
        <dbReference type="PROSITE" id="PS51194"/>
    </source>
</evidence>
<keyword evidence="7" id="KW-1185">Reference proteome</keyword>
<dbReference type="KEGG" id="cprt:FIC82_004020"/>
<dbReference type="InterPro" id="IPR018973">
    <property type="entry name" value="MZB"/>
</dbReference>
<dbReference type="SMART" id="SM00490">
    <property type="entry name" value="HELICc"/>
    <property type="match status" value="1"/>
</dbReference>
<dbReference type="GO" id="GO:0043138">
    <property type="term" value="F:3'-5' DNA helicase activity"/>
    <property type="evidence" value="ECO:0007669"/>
    <property type="project" value="TreeGrafter"/>
</dbReference>
<evidence type="ECO:0000256" key="2">
    <source>
        <dbReference type="ARBA" id="ARBA00022840"/>
    </source>
</evidence>
<dbReference type="PROSITE" id="PS51194">
    <property type="entry name" value="HELICASE_CTER"/>
    <property type="match status" value="1"/>
</dbReference>
<dbReference type="GO" id="GO:0003676">
    <property type="term" value="F:nucleic acid binding"/>
    <property type="evidence" value="ECO:0007669"/>
    <property type="project" value="InterPro"/>
</dbReference>
<proteinExistence type="predicted"/>
<evidence type="ECO:0000313" key="7">
    <source>
        <dbReference type="Proteomes" id="UP000451354"/>
    </source>
</evidence>
<dbReference type="PROSITE" id="PS51192">
    <property type="entry name" value="HELICASE_ATP_BIND_1"/>
    <property type="match status" value="1"/>
</dbReference>
<dbReference type="Pfam" id="PF00271">
    <property type="entry name" value="Helicase_C"/>
    <property type="match status" value="1"/>
</dbReference>